<comment type="similarity">
    <text evidence="6">Belongs to the ABC-4 integral membrane protein family.</text>
</comment>
<proteinExistence type="inferred from homology"/>
<gene>
    <name evidence="8" type="ORF">CFK37_01970</name>
</gene>
<feature type="transmembrane region" description="Helical" evidence="6">
    <location>
        <begin position="196"/>
        <end position="215"/>
    </location>
</feature>
<feature type="domain" description="ABC3 transporter permease C-terminal" evidence="7">
    <location>
        <begin position="63"/>
        <end position="179"/>
    </location>
</feature>
<reference evidence="8 9" key="1">
    <citation type="submission" date="2017-07" db="EMBL/GenBank/DDBJ databases">
        <title>Virgibacillus sp. LM2416.</title>
        <authorList>
            <person name="Tak E.J."/>
            <person name="Bae J.-W."/>
        </authorList>
    </citation>
    <scope>NUCLEOTIDE SEQUENCE [LARGE SCALE GENOMIC DNA]</scope>
    <source>
        <strain evidence="8 9">LM2416</strain>
    </source>
</reference>
<evidence type="ECO:0000313" key="8">
    <source>
        <dbReference type="EMBL" id="ASK61049.1"/>
    </source>
</evidence>
<evidence type="ECO:0000256" key="6">
    <source>
        <dbReference type="PIRNR" id="PIRNR018968"/>
    </source>
</evidence>
<dbReference type="Proteomes" id="UP000198312">
    <property type="component" value="Chromosome"/>
</dbReference>
<evidence type="ECO:0000313" key="9">
    <source>
        <dbReference type="Proteomes" id="UP000198312"/>
    </source>
</evidence>
<dbReference type="Pfam" id="PF02687">
    <property type="entry name" value="FtsX"/>
    <property type="match status" value="1"/>
</dbReference>
<accession>A0A220TZ47</accession>
<dbReference type="EMBL" id="CP022315">
    <property type="protein sequence ID" value="ASK61049.1"/>
    <property type="molecule type" value="Genomic_DNA"/>
</dbReference>
<evidence type="ECO:0000256" key="5">
    <source>
        <dbReference type="ARBA" id="ARBA00023136"/>
    </source>
</evidence>
<dbReference type="PIRSF" id="PIRSF018968">
    <property type="entry name" value="ABC_permease_BceB"/>
    <property type="match status" value="1"/>
</dbReference>
<protein>
    <submittedName>
        <fullName evidence="8">ABC transporter permease</fullName>
    </submittedName>
</protein>
<keyword evidence="2 6" id="KW-1003">Cell membrane</keyword>
<dbReference type="GO" id="GO:0055085">
    <property type="term" value="P:transmembrane transport"/>
    <property type="evidence" value="ECO:0007669"/>
    <property type="project" value="UniProtKB-UniRule"/>
</dbReference>
<feature type="transmembrane region" description="Helical" evidence="6">
    <location>
        <begin position="21"/>
        <end position="42"/>
    </location>
</feature>
<keyword evidence="9" id="KW-1185">Reference proteome</keyword>
<sequence length="640" mass="73947">MTFRQFAFNNVRRNKRQYLSYFLSCMFAVTVFFMYAVIIFHPDINETEFRETVQRGIFLTEALIYVFSFLFVLYSTGSFIKSRKKEYGLLTTLGITKSQLNRMLILENTIIGITSIVAGLLLGALLTKLFLMVFSQVLGLDEILPFYLSLKAIGITAGLFFIMFELNSIAVVWTIKTKSVMEMFRGAKTPKRTPKFSWILTIISLLAIGYAYYLAYTANLMSILFRMLPILALIVPGTYFLFTQASIALINIVKKKKSYLYKNLNLLTISDLTFKLKDNARLLFFVTILSAVAFTSSGVLYGLFQSAETEAERLIPQDVSLISKGLDHVDEFKEEVAYVEKEFKQQNIPYEQITVRSVQANASSGKQEWDDTWLMIYSYSDYKKMQELQHEPVAFQMQANDQGVVLVTDFGFDYMRNIPKSITLRSEHMQEQLTLTKEYTSINDTIYTTFPVVVPDAVYQRFYQAADRNEIYHNYVMNIPGWLTHAEATEEILNGVNREFVYPDSQAGYYIMMKQGMSYLLFFGIFISVLFFLAAGSILYFRMYQDIDKDLHHFHSLYRIGLTVQEMKRIATKQLAYLFFIPFFIAVVHASFAYKALQNMLAKNIFLPSAFIISIFLVIHLANFIVIRNIYTAKLKKVMQ</sequence>
<evidence type="ECO:0000259" key="7">
    <source>
        <dbReference type="Pfam" id="PF02687"/>
    </source>
</evidence>
<dbReference type="AlphaFoldDB" id="A0A220TZ47"/>
<feature type="transmembrane region" description="Helical" evidence="6">
    <location>
        <begin position="153"/>
        <end position="175"/>
    </location>
</feature>
<dbReference type="KEGG" id="vil:CFK37_01970"/>
<feature type="transmembrane region" description="Helical" evidence="6">
    <location>
        <begin position="519"/>
        <end position="541"/>
    </location>
</feature>
<evidence type="ECO:0000256" key="2">
    <source>
        <dbReference type="ARBA" id="ARBA00022475"/>
    </source>
</evidence>
<name>A0A220TZ47_9BACI</name>
<dbReference type="GO" id="GO:0005886">
    <property type="term" value="C:plasma membrane"/>
    <property type="evidence" value="ECO:0007669"/>
    <property type="project" value="UniProtKB-SubCell"/>
</dbReference>
<organism evidence="8 9">
    <name type="scientific">Virgibacillus phasianinus</name>
    <dbReference type="NCBI Taxonomy" id="2017483"/>
    <lineage>
        <taxon>Bacteria</taxon>
        <taxon>Bacillati</taxon>
        <taxon>Bacillota</taxon>
        <taxon>Bacilli</taxon>
        <taxon>Bacillales</taxon>
        <taxon>Bacillaceae</taxon>
        <taxon>Virgibacillus</taxon>
    </lineage>
</organism>
<feature type="transmembrane region" description="Helical" evidence="6">
    <location>
        <begin position="62"/>
        <end position="80"/>
    </location>
</feature>
<feature type="transmembrane region" description="Helical" evidence="6">
    <location>
        <begin position="606"/>
        <end position="627"/>
    </location>
</feature>
<evidence type="ECO:0000256" key="1">
    <source>
        <dbReference type="ARBA" id="ARBA00004651"/>
    </source>
</evidence>
<keyword evidence="3 6" id="KW-0812">Transmembrane</keyword>
<evidence type="ECO:0000256" key="4">
    <source>
        <dbReference type="ARBA" id="ARBA00022989"/>
    </source>
</evidence>
<feature type="transmembrane region" description="Helical" evidence="6">
    <location>
        <begin position="575"/>
        <end position="594"/>
    </location>
</feature>
<dbReference type="InterPro" id="IPR003838">
    <property type="entry name" value="ABC3_permease_C"/>
</dbReference>
<comment type="subcellular location">
    <subcellularLocation>
        <location evidence="1 6">Cell membrane</location>
        <topology evidence="1 6">Multi-pass membrane protein</topology>
    </subcellularLocation>
</comment>
<keyword evidence="6" id="KW-0813">Transport</keyword>
<dbReference type="PANTHER" id="PTHR46795:SF1">
    <property type="entry name" value="ABC TRANSPORTER PERMEASE PROTEIN"/>
    <property type="match status" value="1"/>
</dbReference>
<dbReference type="OrthoDB" id="1937696at2"/>
<dbReference type="PANTHER" id="PTHR46795">
    <property type="entry name" value="ABC TRANSPORTER PERMEASE-RELATED-RELATED"/>
    <property type="match status" value="1"/>
</dbReference>
<keyword evidence="4 6" id="KW-1133">Transmembrane helix</keyword>
<dbReference type="InterPro" id="IPR052536">
    <property type="entry name" value="ABC-4_Integral_Memb_Prot"/>
</dbReference>
<dbReference type="RefSeq" id="WP_089060326.1">
    <property type="nucleotide sequence ID" value="NZ_CP022315.1"/>
</dbReference>
<keyword evidence="5 6" id="KW-0472">Membrane</keyword>
<feature type="transmembrane region" description="Helical" evidence="6">
    <location>
        <begin position="110"/>
        <end position="133"/>
    </location>
</feature>
<feature type="transmembrane region" description="Helical" evidence="6">
    <location>
        <begin position="282"/>
        <end position="304"/>
    </location>
</feature>
<feature type="transmembrane region" description="Helical" evidence="6">
    <location>
        <begin position="227"/>
        <end position="253"/>
    </location>
</feature>
<evidence type="ECO:0000256" key="3">
    <source>
        <dbReference type="ARBA" id="ARBA00022692"/>
    </source>
</evidence>
<dbReference type="InterPro" id="IPR027022">
    <property type="entry name" value="ABC_permease_BceB-typ"/>
</dbReference>